<reference evidence="2 3" key="1">
    <citation type="journal article" date="2017" name="N. Engl. J. Med.">
        <title>Transmission of Extensively Drug-Resistant Tuberculosis in South Africa.</title>
        <authorList>
            <person name="Shah N.S."/>
            <person name="Auld S.C."/>
            <person name="Brust J.C."/>
            <person name="Mathema B."/>
            <person name="Ismail N."/>
            <person name="Moodley P."/>
            <person name="Mlisana K."/>
            <person name="Allana S."/>
            <person name="Campbell A."/>
            <person name="Mthiyane T."/>
            <person name="Morris N."/>
            <person name="Mpangase P."/>
            <person name="van der Meulen H."/>
            <person name="Omar S.V."/>
            <person name="Brown T.S."/>
            <person name="Narechania A."/>
            <person name="Shaskina E."/>
            <person name="Kapwata T."/>
            <person name="Kreiswirth B."/>
            <person name="Gandhi N.R."/>
        </authorList>
    </citation>
    <scope>NUCLEOTIDE SEQUENCE [LARGE SCALE GENOMIC DNA]</scope>
    <source>
        <strain evidence="2 3">32301_S10</strain>
    </source>
</reference>
<dbReference type="FunFam" id="1.10.287.850:FF:000001">
    <property type="entry name" value="PE_PGRS39"/>
    <property type="match status" value="1"/>
</dbReference>
<dbReference type="InterPro" id="IPR000084">
    <property type="entry name" value="PE-PGRS_N"/>
</dbReference>
<dbReference type="SUPFAM" id="SSF140459">
    <property type="entry name" value="PE/PPE dimer-like"/>
    <property type="match status" value="1"/>
</dbReference>
<organism evidence="2 3">
    <name type="scientific">Mycobacterium tuberculosis</name>
    <dbReference type="NCBI Taxonomy" id="1773"/>
    <lineage>
        <taxon>Bacteria</taxon>
        <taxon>Bacillati</taxon>
        <taxon>Actinomycetota</taxon>
        <taxon>Actinomycetes</taxon>
        <taxon>Mycobacteriales</taxon>
        <taxon>Mycobacteriaceae</taxon>
        <taxon>Mycobacterium</taxon>
        <taxon>Mycobacterium tuberculosis complex</taxon>
    </lineage>
</organism>
<gene>
    <name evidence="2" type="ORF">DSJ38_11650</name>
</gene>
<dbReference type="Proteomes" id="UP000256381">
    <property type="component" value="Unassembled WGS sequence"/>
</dbReference>
<feature type="non-terminal residue" evidence="2">
    <location>
        <position position="142"/>
    </location>
</feature>
<dbReference type="Pfam" id="PF00934">
    <property type="entry name" value="PE"/>
    <property type="match status" value="1"/>
</dbReference>
<evidence type="ECO:0000313" key="2">
    <source>
        <dbReference type="EMBL" id="REQ51858.1"/>
    </source>
</evidence>
<protein>
    <submittedName>
        <fullName evidence="2">PE family protein</fullName>
    </submittedName>
</protein>
<dbReference type="RefSeq" id="WP_078837920.1">
    <property type="nucleotide sequence ID" value="NZ_QSZJ01000519.1"/>
</dbReference>
<dbReference type="InterPro" id="IPR038332">
    <property type="entry name" value="PPE_sf"/>
</dbReference>
<dbReference type="Gene3D" id="1.10.287.850">
    <property type="entry name" value="HP0062-like domain"/>
    <property type="match status" value="1"/>
</dbReference>
<dbReference type="AlphaFoldDB" id="A0ABD7H8L6"/>
<name>A0ABD7H8L6_MYCTX</name>
<dbReference type="EMBL" id="QTBD01000150">
    <property type="protein sequence ID" value="REQ51858.1"/>
    <property type="molecule type" value="Genomic_DNA"/>
</dbReference>
<sequence length="142" mass="13508">MSFVIAAPDLVAMATEDLAGIGASLTAANAAAAVPTSGLLAAAGDEVSAAIAALFSSHGQQYQAMSAQAAAFHARFVQALAGAMGAYAAAEAANASPLQTLEQGLLGAINAPAAALSGRPFIGNGTNGAPGTGEAGGPGGWL</sequence>
<comment type="caution">
    <text evidence="2">The sequence shown here is derived from an EMBL/GenBank/DDBJ whole genome shotgun (WGS) entry which is preliminary data.</text>
</comment>
<proteinExistence type="predicted"/>
<evidence type="ECO:0000313" key="3">
    <source>
        <dbReference type="Proteomes" id="UP000256381"/>
    </source>
</evidence>
<accession>A0ABD7H8L6</accession>
<feature type="domain" description="PE" evidence="1">
    <location>
        <begin position="4"/>
        <end position="94"/>
    </location>
</feature>
<evidence type="ECO:0000259" key="1">
    <source>
        <dbReference type="Pfam" id="PF00934"/>
    </source>
</evidence>